<feature type="domain" description="Beta-lactamase-related" evidence="2">
    <location>
        <begin position="17"/>
        <end position="402"/>
    </location>
</feature>
<keyword evidence="5" id="KW-1185">Reference proteome</keyword>
<gene>
    <name evidence="4" type="ORF">FALBO_11068</name>
</gene>
<comment type="caution">
    <text evidence="4">The sequence shown here is derived from an EMBL/GenBank/DDBJ whole genome shotgun (WGS) entry which is preliminary data.</text>
</comment>
<comment type="similarity">
    <text evidence="1">Belongs to the peptidase S12 family.</text>
</comment>
<protein>
    <submittedName>
        <fullName evidence="4">Beta-lactamase family</fullName>
    </submittedName>
</protein>
<dbReference type="Gene3D" id="3.40.710.10">
    <property type="entry name" value="DD-peptidase/beta-lactamase superfamily"/>
    <property type="match status" value="2"/>
</dbReference>
<dbReference type="OrthoDB" id="10250282at2759"/>
<dbReference type="InterPro" id="IPR021860">
    <property type="entry name" value="Peptidase_S12_Pab87-rel_C"/>
</dbReference>
<reference evidence="4 5" key="1">
    <citation type="submission" date="2020-01" db="EMBL/GenBank/DDBJ databases">
        <title>Identification and distribution of gene clusters putatively required for synthesis of sphingolipid metabolism inhibitors in phylogenetically diverse species of the filamentous fungus Fusarium.</title>
        <authorList>
            <person name="Kim H.-S."/>
            <person name="Busman M."/>
            <person name="Brown D.W."/>
            <person name="Divon H."/>
            <person name="Uhlig S."/>
            <person name="Proctor R.H."/>
        </authorList>
    </citation>
    <scope>NUCLEOTIDE SEQUENCE [LARGE SCALE GENOMIC DNA]</scope>
    <source>
        <strain evidence="4 5">NRRL 20459</strain>
    </source>
</reference>
<accession>A0A8H4L5V5</accession>
<evidence type="ECO:0000313" key="4">
    <source>
        <dbReference type="EMBL" id="KAF4462128.1"/>
    </source>
</evidence>
<dbReference type="InterPro" id="IPR050491">
    <property type="entry name" value="AmpC-like"/>
</dbReference>
<dbReference type="Pfam" id="PF00144">
    <property type="entry name" value="Beta-lactamase"/>
    <property type="match status" value="1"/>
</dbReference>
<dbReference type="InterPro" id="IPR001466">
    <property type="entry name" value="Beta-lactam-related"/>
</dbReference>
<dbReference type="InterPro" id="IPR012338">
    <property type="entry name" value="Beta-lactam/transpept-like"/>
</dbReference>
<dbReference type="Pfam" id="PF11954">
    <property type="entry name" value="DUF3471"/>
    <property type="match status" value="1"/>
</dbReference>
<dbReference type="EMBL" id="JAADYS010001585">
    <property type="protein sequence ID" value="KAF4462128.1"/>
    <property type="molecule type" value="Genomic_DNA"/>
</dbReference>
<dbReference type="Gene3D" id="2.40.128.600">
    <property type="match status" value="1"/>
</dbReference>
<dbReference type="AlphaFoldDB" id="A0A8H4L5V5"/>
<dbReference type="PANTHER" id="PTHR46825:SF14">
    <property type="entry name" value="BETA-LACTAMASE-RELATED DOMAIN-CONTAINING PROTEIN"/>
    <property type="match status" value="1"/>
</dbReference>
<feature type="domain" description="Peptidase S12 Pab87-related C-terminal" evidence="3">
    <location>
        <begin position="460"/>
        <end position="550"/>
    </location>
</feature>
<sequence length="569" mass="63656">MSQSSANLKGALPLIRSLCQAAGVPGLAVGIIHQGQELDQLHYGYRDVEAKLPVNGETVFYIASLTKAMTAAALGILVDKGALQWDTPIHDILPEMSRSSVLGEAKLNVLDILSHRTGKAWADALYLQSNNRILLPKDQCIPVFESLPQVSPIRTKYMYNNHAYNIAGLVIERTSGQKWDEFVTKNIFEPLGMTRTFTKHPADDQNVAAPYNILTDRSPFRLPFCNASGDTMMFAGQSVRTSVDDLLKYSLAYLQALNKIKPSAASNVEVSQSAASKRAGYLSEIFSRQATYSEPSSSKGFSSSASRDVIKEVATIVRPHVPRAVDSLLEQTYALGWNRTQLPGALDFGWNQRVLEPFPLLGEQYPGKLAIWHGGNMPGTTAALCLLPESDTAVVVLQNSLGLCDVAGWVCQLVVDILFVGEPTQDYLSLVKSCVEIGVKRMDVVEKELAKERIEGTKLRSLASYTGRYYNAIGNWFIDIKVVGENLALEFLGRSDERYALQHYHYDTFSWNLSYDETVKRAQYIRPYTYYRLEFEHQQGEDEICRLRWRHDNSVPEGELFYRKREASL</sequence>
<dbReference type="Proteomes" id="UP000554235">
    <property type="component" value="Unassembled WGS sequence"/>
</dbReference>
<evidence type="ECO:0000313" key="5">
    <source>
        <dbReference type="Proteomes" id="UP000554235"/>
    </source>
</evidence>
<dbReference type="PANTHER" id="PTHR46825">
    <property type="entry name" value="D-ALANYL-D-ALANINE-CARBOXYPEPTIDASE/ENDOPEPTIDASE AMPH"/>
    <property type="match status" value="1"/>
</dbReference>
<proteinExistence type="inferred from homology"/>
<name>A0A8H4L5V5_9HYPO</name>
<evidence type="ECO:0000259" key="3">
    <source>
        <dbReference type="Pfam" id="PF11954"/>
    </source>
</evidence>
<organism evidence="4 5">
    <name type="scientific">Fusarium albosuccineum</name>
    <dbReference type="NCBI Taxonomy" id="1237068"/>
    <lineage>
        <taxon>Eukaryota</taxon>
        <taxon>Fungi</taxon>
        <taxon>Dikarya</taxon>
        <taxon>Ascomycota</taxon>
        <taxon>Pezizomycotina</taxon>
        <taxon>Sordariomycetes</taxon>
        <taxon>Hypocreomycetidae</taxon>
        <taxon>Hypocreales</taxon>
        <taxon>Nectriaceae</taxon>
        <taxon>Fusarium</taxon>
        <taxon>Fusarium decemcellulare species complex</taxon>
    </lineage>
</organism>
<dbReference type="SUPFAM" id="SSF56601">
    <property type="entry name" value="beta-lactamase/transpeptidase-like"/>
    <property type="match status" value="1"/>
</dbReference>
<evidence type="ECO:0000256" key="1">
    <source>
        <dbReference type="ARBA" id="ARBA00038215"/>
    </source>
</evidence>
<evidence type="ECO:0000259" key="2">
    <source>
        <dbReference type="Pfam" id="PF00144"/>
    </source>
</evidence>